<dbReference type="SUPFAM" id="SSF49899">
    <property type="entry name" value="Concanavalin A-like lectins/glucanases"/>
    <property type="match status" value="2"/>
</dbReference>
<keyword evidence="2" id="KW-0378">Hydrolase</keyword>
<dbReference type="PANTHER" id="PTHR34002">
    <property type="entry name" value="BLR1656 PROTEIN"/>
    <property type="match status" value="1"/>
</dbReference>
<evidence type="ECO:0008006" key="6">
    <source>
        <dbReference type="Google" id="ProtNLM"/>
    </source>
</evidence>
<organism evidence="4 5">
    <name type="scientific">Diplocarpon rosae</name>
    <dbReference type="NCBI Taxonomy" id="946125"/>
    <lineage>
        <taxon>Eukaryota</taxon>
        <taxon>Fungi</taxon>
        <taxon>Dikarya</taxon>
        <taxon>Ascomycota</taxon>
        <taxon>Pezizomycotina</taxon>
        <taxon>Leotiomycetes</taxon>
        <taxon>Helotiales</taxon>
        <taxon>Drepanopezizaceae</taxon>
        <taxon>Diplocarpon</taxon>
    </lineage>
</organism>
<evidence type="ECO:0000313" key="4">
    <source>
        <dbReference type="EMBL" id="KAK2624719.1"/>
    </source>
</evidence>
<dbReference type="Gene3D" id="2.60.120.180">
    <property type="match status" value="1"/>
</dbReference>
<evidence type="ECO:0000256" key="2">
    <source>
        <dbReference type="RuleBase" id="RU361163"/>
    </source>
</evidence>
<dbReference type="PANTHER" id="PTHR34002:SF9">
    <property type="entry name" value="XYLOGLUCAN-SPECIFIC ENDO-BETA-1,4-GLUCANASE A"/>
    <property type="match status" value="1"/>
</dbReference>
<dbReference type="InterPro" id="IPR002594">
    <property type="entry name" value="GH12"/>
</dbReference>
<keyword evidence="3" id="KW-0732">Signal</keyword>
<dbReference type="InterPro" id="IPR013319">
    <property type="entry name" value="GH11/12"/>
</dbReference>
<sequence>MKLTSSSIVALLAAIGTAIPTPVAVEKRAVTLTGTWGSIETGGFVLYHNDWDAASATSGLQTTTFDSLTEGSLVWSTRWTWVGGYGSVKSYSNVAKETINKKIADITSLNSVWTWRYSEYSNMVSDVSYDIWLAPSVGANHNVRVPSLLTTLLMIRVPGRSRSSLLQSCVQKYATQARTKSTSQYEIMIWPGVYGGAAPITSTGNTIATPTIAGTQWNLYTGPNGDTTVFSFIPSGSNVGDFSADLKLFLNYLTSNQNVATSNVVDRIQAGTEPFEGSNALFTTYKYTLTVV</sequence>
<dbReference type="Pfam" id="PF01670">
    <property type="entry name" value="Glyco_hydro_12"/>
    <property type="match status" value="2"/>
</dbReference>
<keyword evidence="2" id="KW-0624">Polysaccharide degradation</keyword>
<feature type="chain" id="PRO_5041929352" description="Xyloglucan-specific endo-beta-1,4-glucanase A" evidence="3">
    <location>
        <begin position="19"/>
        <end position="292"/>
    </location>
</feature>
<gene>
    <name evidence="4" type="ORF">QTJ16_005912</name>
</gene>
<reference evidence="4" key="1">
    <citation type="submission" date="2023-06" db="EMBL/GenBank/DDBJ databases">
        <title>Draft genome of Marssonina rosae.</title>
        <authorList>
            <person name="Cheng Q."/>
        </authorList>
    </citation>
    <scope>NUCLEOTIDE SEQUENCE</scope>
    <source>
        <strain evidence="4">R4</strain>
    </source>
</reference>
<name>A0AAD9SX41_9HELO</name>
<proteinExistence type="inferred from homology"/>
<keyword evidence="2" id="KW-0326">Glycosidase</keyword>
<comment type="similarity">
    <text evidence="1 2">Belongs to the glycosyl hydrolase 12 (cellulase H) family.</text>
</comment>
<keyword evidence="2" id="KW-0119">Carbohydrate metabolism</keyword>
<protein>
    <recommendedName>
        <fullName evidence="6">Xyloglucan-specific endo-beta-1,4-glucanase A</fullName>
    </recommendedName>
</protein>
<accession>A0AAD9SX41</accession>
<dbReference type="EMBL" id="JAUBYV010000009">
    <property type="protein sequence ID" value="KAK2624719.1"/>
    <property type="molecule type" value="Genomic_DNA"/>
</dbReference>
<dbReference type="AlphaFoldDB" id="A0AAD9SX41"/>
<dbReference type="GO" id="GO:0008810">
    <property type="term" value="F:cellulase activity"/>
    <property type="evidence" value="ECO:0007669"/>
    <property type="project" value="InterPro"/>
</dbReference>
<evidence type="ECO:0000313" key="5">
    <source>
        <dbReference type="Proteomes" id="UP001285354"/>
    </source>
</evidence>
<feature type="signal peptide" evidence="3">
    <location>
        <begin position="1"/>
        <end position="18"/>
    </location>
</feature>
<evidence type="ECO:0000256" key="1">
    <source>
        <dbReference type="ARBA" id="ARBA00005519"/>
    </source>
</evidence>
<dbReference type="GO" id="GO:0000272">
    <property type="term" value="P:polysaccharide catabolic process"/>
    <property type="evidence" value="ECO:0007669"/>
    <property type="project" value="UniProtKB-KW"/>
</dbReference>
<keyword evidence="5" id="KW-1185">Reference proteome</keyword>
<dbReference type="Proteomes" id="UP001285354">
    <property type="component" value="Unassembled WGS sequence"/>
</dbReference>
<comment type="caution">
    <text evidence="4">The sequence shown here is derived from an EMBL/GenBank/DDBJ whole genome shotgun (WGS) entry which is preliminary data.</text>
</comment>
<evidence type="ECO:0000256" key="3">
    <source>
        <dbReference type="SAM" id="SignalP"/>
    </source>
</evidence>
<dbReference type="InterPro" id="IPR013320">
    <property type="entry name" value="ConA-like_dom_sf"/>
</dbReference>